<dbReference type="Proteomes" id="UP001162640">
    <property type="component" value="Unassembled WGS sequence"/>
</dbReference>
<organism evidence="2 3">
    <name type="scientific">Triparma laevis f. inornata</name>
    <dbReference type="NCBI Taxonomy" id="1714386"/>
    <lineage>
        <taxon>Eukaryota</taxon>
        <taxon>Sar</taxon>
        <taxon>Stramenopiles</taxon>
        <taxon>Ochrophyta</taxon>
        <taxon>Bolidophyceae</taxon>
        <taxon>Parmales</taxon>
        <taxon>Triparmaceae</taxon>
        <taxon>Triparma</taxon>
    </lineage>
</organism>
<feature type="compositionally biased region" description="Low complexity" evidence="1">
    <location>
        <begin position="84"/>
        <end position="96"/>
    </location>
</feature>
<gene>
    <name evidence="2" type="ORF">TL16_g00874</name>
</gene>
<sequence>MVRRQSILAEQLSGMKRAPPSYEEDDTPQVDKAKIANFRRLSTLYGSNISTVAKTKNRKSKRMNGMAPITENQRKGAGRASPAFSMGSQQSMSSFGGSRGRTQSQETVGTKTKSGRGRTQSQESTRGRTQSQETINTTRKEYNGLIGTPGRTSDGRPMTADQTFHRLRSLRKNKKQNMEEPLVDRLSRPKSARVSKKFVRGPSSTKKFDVNELRESMGKEVHPDNEVEHPWYYGYNNSAKLPPSTPFAIASRFGYRGASALTKQCSDRAEHIDIDHPKNIVIERDLVRPNEWGPTIHNEAAKAYNNPNTPKQWPKAAEFPFGSMMKEDTTTHWYNRETTLGQTQKRPASALPERLTRTLQKEKAMLLQLKTTVDLERKEIALARPKSAPAMRKSKSFLAGNSQEIQGLKQLIKNTNLNYWGEMSASIKRDLRPEYAKAVLSKHHKNQTVQSEMKWLLLRELYKTWRRHTNRGGPPHPGLQDLHEIASLFIVTSEENPLPSTISRDQFLNMLSKKVLNDSFDTRMAQKLYTCFDQKNTNRFPWVIIIASIRVLLLSYESTIDKLLGIFEIFDQYARGKMTVKNCHIIFTLTAGSDEELHACKMHYNHSFRNYLHDVIVKKNSGTILDMQADSVEFFKITKDVFEDALRMCPKIVEIFGQQVERCYEKSGIAKGMGADA</sequence>
<dbReference type="AlphaFoldDB" id="A0A9W6ZE89"/>
<evidence type="ECO:0000313" key="2">
    <source>
        <dbReference type="EMBL" id="GMH50811.1"/>
    </source>
</evidence>
<feature type="region of interest" description="Disordered" evidence="1">
    <location>
        <begin position="53"/>
        <end position="158"/>
    </location>
</feature>
<reference evidence="3" key="1">
    <citation type="journal article" date="2023" name="Commun. Biol.">
        <title>Genome analysis of Parmales, the sister group of diatoms, reveals the evolutionary specialization of diatoms from phago-mixotrophs to photoautotrophs.</title>
        <authorList>
            <person name="Ban H."/>
            <person name="Sato S."/>
            <person name="Yoshikawa S."/>
            <person name="Yamada K."/>
            <person name="Nakamura Y."/>
            <person name="Ichinomiya M."/>
            <person name="Sato N."/>
            <person name="Blanc-Mathieu R."/>
            <person name="Endo H."/>
            <person name="Kuwata A."/>
            <person name="Ogata H."/>
        </authorList>
    </citation>
    <scope>NUCLEOTIDE SEQUENCE [LARGE SCALE GENOMIC DNA]</scope>
</reference>
<comment type="caution">
    <text evidence="2">The sequence shown here is derived from an EMBL/GenBank/DDBJ whole genome shotgun (WGS) entry which is preliminary data.</text>
</comment>
<proteinExistence type="predicted"/>
<feature type="region of interest" description="Disordered" evidence="1">
    <location>
        <begin position="1"/>
        <end position="29"/>
    </location>
</feature>
<dbReference type="EMBL" id="BLQM01000017">
    <property type="protein sequence ID" value="GMH50811.1"/>
    <property type="molecule type" value="Genomic_DNA"/>
</dbReference>
<evidence type="ECO:0000256" key="1">
    <source>
        <dbReference type="SAM" id="MobiDB-lite"/>
    </source>
</evidence>
<name>A0A9W6ZE89_9STRA</name>
<protein>
    <submittedName>
        <fullName evidence="2">Uncharacterized protein</fullName>
    </submittedName>
</protein>
<feature type="compositionally biased region" description="Polar residues" evidence="1">
    <location>
        <begin position="102"/>
        <end position="137"/>
    </location>
</feature>
<accession>A0A9W6ZE89</accession>
<evidence type="ECO:0000313" key="3">
    <source>
        <dbReference type="Proteomes" id="UP001162640"/>
    </source>
</evidence>